<name>A0A382GZQ7_9ZZZZ</name>
<evidence type="ECO:0000313" key="1">
    <source>
        <dbReference type="EMBL" id="SVB79681.1"/>
    </source>
</evidence>
<protein>
    <submittedName>
        <fullName evidence="1">Uncharacterized protein</fullName>
    </submittedName>
</protein>
<gene>
    <name evidence="1" type="ORF">METZ01_LOCUS232535</name>
</gene>
<accession>A0A382GZQ7</accession>
<organism evidence="1">
    <name type="scientific">marine metagenome</name>
    <dbReference type="NCBI Taxonomy" id="408172"/>
    <lineage>
        <taxon>unclassified sequences</taxon>
        <taxon>metagenomes</taxon>
        <taxon>ecological metagenomes</taxon>
    </lineage>
</organism>
<sequence length="26" mass="3183">MKWLTLLFAYSLEAFLNDEDNYIEGW</sequence>
<dbReference type="EMBL" id="UINC01057961">
    <property type="protein sequence ID" value="SVB79681.1"/>
    <property type="molecule type" value="Genomic_DNA"/>
</dbReference>
<reference evidence="1" key="1">
    <citation type="submission" date="2018-05" db="EMBL/GenBank/DDBJ databases">
        <authorList>
            <person name="Lanie J.A."/>
            <person name="Ng W.-L."/>
            <person name="Kazmierczak K.M."/>
            <person name="Andrzejewski T.M."/>
            <person name="Davidsen T.M."/>
            <person name="Wayne K.J."/>
            <person name="Tettelin H."/>
            <person name="Glass J.I."/>
            <person name="Rusch D."/>
            <person name="Podicherti R."/>
            <person name="Tsui H.-C.T."/>
            <person name="Winkler M.E."/>
        </authorList>
    </citation>
    <scope>NUCLEOTIDE SEQUENCE</scope>
</reference>
<dbReference type="AlphaFoldDB" id="A0A382GZQ7"/>
<proteinExistence type="predicted"/>
<feature type="non-terminal residue" evidence="1">
    <location>
        <position position="26"/>
    </location>
</feature>